<sequence>MIYVNLVIDAMDLKRIRGVALYVIKGEEFSERYKNSKKKKIN</sequence>
<organism evidence="1 2">
    <name type="scientific">Candidatus Parvarchaeum acidiphilum ARMAN-4</name>
    <dbReference type="NCBI Taxonomy" id="662760"/>
    <lineage>
        <taxon>Archaea</taxon>
        <taxon>Candidatus Parvarchaeota</taxon>
        <taxon>Candidatus Parvarchaeum</taxon>
    </lineage>
</organism>
<dbReference type="Proteomes" id="UP000009375">
    <property type="component" value="Unassembled WGS sequence"/>
</dbReference>
<accession>D2EFW5</accession>
<protein>
    <submittedName>
        <fullName evidence="1">Uncharacterized protein</fullName>
    </submittedName>
</protein>
<name>D2EFW5_PARA4</name>
<proteinExistence type="predicted"/>
<evidence type="ECO:0000313" key="1">
    <source>
        <dbReference type="EMBL" id="EEZ92808.1"/>
    </source>
</evidence>
<dbReference type="AlphaFoldDB" id="D2EFW5"/>
<dbReference type="EMBL" id="GG730049">
    <property type="protein sequence ID" value="EEZ92808.1"/>
    <property type="molecule type" value="Genomic_DNA"/>
</dbReference>
<evidence type="ECO:0000313" key="2">
    <source>
        <dbReference type="Proteomes" id="UP000009375"/>
    </source>
</evidence>
<gene>
    <name evidence="1" type="ORF">BJBARM4_0646</name>
</gene>
<reference evidence="1 2" key="1">
    <citation type="journal article" date="2010" name="Proc. Natl. Acad. Sci. U.S.A.">
        <title>Enigmatic, ultrasmall, uncultivated Archaea.</title>
        <authorList>
            <person name="Baker B.J."/>
            <person name="Comolli L.R."/>
            <person name="Dick G.J."/>
            <person name="Hauser L.J."/>
            <person name="Hyatt D."/>
            <person name="Dill B.D."/>
            <person name="Land M.L."/>
            <person name="Verberkmoes N.C."/>
            <person name="Hettich R.L."/>
            <person name="Banfield J.F."/>
        </authorList>
    </citation>
    <scope>NUCLEOTIDE SEQUENCE [LARGE SCALE GENOMIC DNA]</scope>
</reference>